<reference evidence="1 2" key="1">
    <citation type="journal article" date="2007" name="Appl. Environ. Microbiol.">
        <title>Rhizobial factors required for stem nodule maturation and maintenance in Sesbania rostrata-Azorhizobium caulinodans ORS571 symbiosis.</title>
        <authorList>
            <person name="Suzuki S."/>
            <person name="Aono T."/>
            <person name="Lee KB."/>
            <person name="Suzuki T."/>
            <person name="Liu CT."/>
            <person name="Miwa H."/>
            <person name="Wakao S."/>
            <person name="Iki T."/>
            <person name="Oyaizu H."/>
        </authorList>
    </citation>
    <scope>NUCLEOTIDE SEQUENCE [LARGE SCALE GENOMIC DNA]</scope>
    <source>
        <strain evidence="2">ATCC 43989 / DSM 5975 / JCM 20966 / LMG 6465 / NBRC 14845 / NCIMB 13405 / ORS 571</strain>
    </source>
</reference>
<evidence type="ECO:0000313" key="1">
    <source>
        <dbReference type="EMBL" id="BAF88603.1"/>
    </source>
</evidence>
<name>A8IB38_AZOC5</name>
<reference evidence="1 2" key="5">
    <citation type="journal article" date="2010" name="Appl. Environ. Microbiol.">
        <title>phrR-like gene praR of Azorhizobium caulinodans ORS571 is essential for symbiosis with Sesbania rostrata and is involved in expression of reb genes.</title>
        <authorList>
            <person name="Akiba N."/>
            <person name="Aono T."/>
            <person name="Toyazaki H."/>
            <person name="Sato S."/>
            <person name="Oyaizu H."/>
        </authorList>
    </citation>
    <scope>NUCLEOTIDE SEQUENCE [LARGE SCALE GENOMIC DNA]</scope>
    <source>
        <strain evidence="2">ATCC 43989 / DSM 5975 / JCM 20966 / LMG 6465 / NBRC 14845 / NCIMB 13405 / ORS 571</strain>
    </source>
</reference>
<accession>A8IB38</accession>
<gene>
    <name evidence="1" type="ordered locus">AZC_2605</name>
</gene>
<evidence type="ECO:0000313" key="2">
    <source>
        <dbReference type="Proteomes" id="UP000000270"/>
    </source>
</evidence>
<dbReference type="HOGENOM" id="CLU_048238_1_0_5"/>
<reference evidence="2" key="2">
    <citation type="submission" date="2007-04" db="EMBL/GenBank/DDBJ databases">
        <title>Complete genome sequence of the nitrogen-fixing bacterium Azorhizobium caulinodans ORS571.</title>
        <authorList>
            <person name="Lee K.B."/>
            <person name="Backer P.D."/>
            <person name="Aono T."/>
            <person name="Liu C.T."/>
            <person name="Suzuki S."/>
            <person name="Suzuki T."/>
            <person name="Kaneko T."/>
            <person name="Yamada M."/>
            <person name="Tabata S."/>
            <person name="Kupfer D.M."/>
            <person name="Najar F.Z."/>
            <person name="Wiley G.B."/>
            <person name="Roe B."/>
            <person name="Binnewies T."/>
            <person name="Ussery D."/>
            <person name="Vereecke D."/>
            <person name="Gevers D."/>
            <person name="Holsters M."/>
            <person name="Oyaizu H."/>
        </authorList>
    </citation>
    <scope>NUCLEOTIDE SEQUENCE [LARGE SCALE GENOMIC DNA]</scope>
    <source>
        <strain evidence="2">ATCC 43989 / DSM 5975 / JCM 20966 / LMG 6465 / NBRC 14845 / NCIMB 13405 / ORS 571</strain>
    </source>
</reference>
<reference evidence="1 2" key="4">
    <citation type="journal article" date="2009" name="Appl. Environ. Microbiol.">
        <title>Comparative genome-wide transcriptional profiling of Azorhizobium caulinodans ORS571 grown under free-living and symbiotic conditions.</title>
        <authorList>
            <person name="Tsukada S."/>
            <person name="Aono T."/>
            <person name="Akiba N."/>
            <person name="Lee KB."/>
            <person name="Liu CT."/>
            <person name="Toyazaki H."/>
            <person name="Oyaizu H."/>
        </authorList>
    </citation>
    <scope>NUCLEOTIDE SEQUENCE [LARGE SCALE GENOMIC DNA]</scope>
    <source>
        <strain evidence="2">ATCC 43989 / DSM 5975 / JCM 20966 / LMG 6465 / NBRC 14845 / NCIMB 13405 / ORS 571</strain>
    </source>
</reference>
<dbReference type="Proteomes" id="UP000000270">
    <property type="component" value="Chromosome"/>
</dbReference>
<dbReference type="KEGG" id="azc:AZC_2605"/>
<dbReference type="STRING" id="438753.AZC_2605"/>
<dbReference type="InterPro" id="IPR010732">
    <property type="entry name" value="T6SS_TssG-like"/>
</dbReference>
<dbReference type="Pfam" id="PF06996">
    <property type="entry name" value="T6SS_TssG"/>
    <property type="match status" value="1"/>
</dbReference>
<dbReference type="PANTHER" id="PTHR35564:SF4">
    <property type="entry name" value="CYTOPLASMIC PROTEIN"/>
    <property type="match status" value="1"/>
</dbReference>
<organism evidence="1 2">
    <name type="scientific">Azorhizobium caulinodans (strain ATCC 43989 / DSM 5975 / JCM 20966 / LMG 6465 / NBRC 14845 / NCIMB 13405 / ORS 571)</name>
    <dbReference type="NCBI Taxonomy" id="438753"/>
    <lineage>
        <taxon>Bacteria</taxon>
        <taxon>Pseudomonadati</taxon>
        <taxon>Pseudomonadota</taxon>
        <taxon>Alphaproteobacteria</taxon>
        <taxon>Hyphomicrobiales</taxon>
        <taxon>Xanthobacteraceae</taxon>
        <taxon>Azorhizobium</taxon>
    </lineage>
</organism>
<protein>
    <recommendedName>
        <fullName evidence="3">Type VI secretion protein</fullName>
    </recommendedName>
</protein>
<dbReference type="eggNOG" id="COG3520">
    <property type="taxonomic scope" value="Bacteria"/>
</dbReference>
<proteinExistence type="predicted"/>
<dbReference type="PANTHER" id="PTHR35564">
    <property type="match status" value="1"/>
</dbReference>
<keyword evidence="2" id="KW-1185">Reference proteome</keyword>
<reference evidence="1 2" key="3">
    <citation type="journal article" date="2008" name="BMC Genomics">
        <title>The genome of the versatile nitrogen fixer Azorhizobium caulinodans ORS571.</title>
        <authorList>
            <person name="Lee KB."/>
            <person name="Backer P.D."/>
            <person name="Aono T."/>
            <person name="Liu CT."/>
            <person name="Suzuki S."/>
            <person name="Suzuki T."/>
            <person name="Kaneko T."/>
            <person name="Yamada M."/>
            <person name="Tabata S."/>
            <person name="Kupfer D.M."/>
            <person name="Najar F.Z."/>
            <person name="Wiley G.B."/>
            <person name="Roe B."/>
            <person name="Binnewies T.T."/>
            <person name="Ussery D.W."/>
            <person name="D'Haeze W."/>
            <person name="Herder J.D."/>
            <person name="Gevers D."/>
            <person name="Vereecke D."/>
            <person name="Holsters M."/>
            <person name="Oyaizu H."/>
        </authorList>
    </citation>
    <scope>NUCLEOTIDE SEQUENCE [LARGE SCALE GENOMIC DNA]</scope>
    <source>
        <strain evidence="2">ATCC 43989 / DSM 5975 / JCM 20966 / LMG 6465 / NBRC 14845 / NCIMB 13405 / ORS 571</strain>
    </source>
</reference>
<reference evidence="1 2" key="6">
    <citation type="journal article" date="2011" name="Appl. Environ. Microbiol.">
        <title>Involvement of the azorhizobial chromosome partition gene (parA) in the onset of bacteroid differentiation during Sesbania rostrata stem nodule development.</title>
        <authorList>
            <person name="Liu CT."/>
            <person name="Lee KB."/>
            <person name="Wang YS."/>
            <person name="Peng MH."/>
            <person name="Lee KT."/>
            <person name="Suzuki S."/>
            <person name="Suzuki T."/>
            <person name="Oyaizu H."/>
        </authorList>
    </citation>
    <scope>NUCLEOTIDE SEQUENCE [LARGE SCALE GENOMIC DNA]</scope>
    <source>
        <strain evidence="2">ATCC 43989 / DSM 5975 / JCM 20966 / LMG 6465 / NBRC 14845 / NCIMB 13405 / ORS 571</strain>
    </source>
</reference>
<dbReference type="AlphaFoldDB" id="A8IB38"/>
<dbReference type="NCBIfam" id="TIGR03347">
    <property type="entry name" value="VI_chp_1"/>
    <property type="match status" value="1"/>
</dbReference>
<evidence type="ECO:0008006" key="3">
    <source>
        <dbReference type="Google" id="ProtNLM"/>
    </source>
</evidence>
<dbReference type="EMBL" id="AP009384">
    <property type="protein sequence ID" value="BAF88603.1"/>
    <property type="molecule type" value="Genomic_DNA"/>
</dbReference>
<sequence>MIDALLRAPHSFDLAQAVRVVDALFNLPHADSEGSEETATSDAWEAPGLWDGGSIRFISDTSLRYPVAAITRASQREPGDPLELTVSTIGLIGPLGVLPYAYTAHANEGMRERNEGVRAFLDMFNHRAVSLFCRASAKYRIALAHEGANHDLRDVFTLSLRGLTGLGSPQLENRLAIPDDLVLHNAGLFSGQTRPLAALEALLSRELGQSVRVEPFTGGWVEVPAAEQTRLGGASALEGQHAHLDSSAMVGARAWVAQHHFRIHVGPTDEAELVSLLPGTPRAALIRDLVQLFCGLEFSFDLNVMIKAASVPAARLCQGEDDPGGARLGQLAWVLSAPSPIDRNDAIFPLSALD</sequence>